<sequence length="173" mass="18544">MSLFLRVLWVFFVFCVSMLCSQSLVPVDSYVFIHRLLWDLSEVENFEESALALGEYQIVSFGNTMIADSDAEGIRCIVEFIDEGFCQMDCFTRGAREDEEIYESIERIRKAVSRLIAGCQKPIQGPRGPTGPTGPVGATGATGEAGAIGPTGPAGPTGPIGTIIYNSGGAVNP</sequence>
<dbReference type="AlphaFoldDB" id="F8LEN3"/>
<dbReference type="Pfam" id="PF01391">
    <property type="entry name" value="Collagen"/>
    <property type="match status" value="1"/>
</dbReference>
<evidence type="ECO:0000313" key="2">
    <source>
        <dbReference type="EMBL" id="CCB91951.1"/>
    </source>
</evidence>
<accession>F8LEN3</accession>
<name>F8LEN3_9BACT</name>
<proteinExistence type="predicted"/>
<evidence type="ECO:0000256" key="1">
    <source>
        <dbReference type="SAM" id="MobiDB-lite"/>
    </source>
</evidence>
<feature type="region of interest" description="Disordered" evidence="1">
    <location>
        <begin position="122"/>
        <end position="160"/>
    </location>
</feature>
<dbReference type="InterPro" id="IPR008160">
    <property type="entry name" value="Collagen"/>
</dbReference>
<evidence type="ECO:0008006" key="3">
    <source>
        <dbReference type="Google" id="ProtNLM"/>
    </source>
</evidence>
<gene>
    <name evidence="2" type="ORF">WCH_DD19650</name>
</gene>
<reference evidence="2" key="1">
    <citation type="submission" date="2011-05" db="EMBL/GenBank/DDBJ databases">
        <title>Unity in variety -- the pan-genome of the Chlamydiae.</title>
        <authorList>
            <person name="Collingro A."/>
            <person name="Tischler P."/>
            <person name="Weinmaier T."/>
            <person name="Penz T."/>
            <person name="Heinz E."/>
            <person name="Brunham R.C."/>
            <person name="Read T.D."/>
            <person name="Bavoil P.M."/>
            <person name="Sachse K."/>
            <person name="Kahane S."/>
            <person name="Friedman M.G."/>
            <person name="Rattei T."/>
            <person name="Myers G.S.A."/>
            <person name="Horn M."/>
        </authorList>
    </citation>
    <scope>NUCLEOTIDE SEQUENCE</scope>
    <source>
        <strain evidence="2">2032/99</strain>
    </source>
</reference>
<protein>
    <recommendedName>
        <fullName evidence="3">Collagen-like protein</fullName>
    </recommendedName>
</protein>
<organism evidence="2">
    <name type="scientific">Waddlia chondrophila 2032/99</name>
    <dbReference type="NCBI Taxonomy" id="765953"/>
    <lineage>
        <taxon>Bacteria</taxon>
        <taxon>Pseudomonadati</taxon>
        <taxon>Chlamydiota</taxon>
        <taxon>Chlamydiia</taxon>
        <taxon>Parachlamydiales</taxon>
        <taxon>Waddliaceae</taxon>
        <taxon>Waddlia</taxon>
    </lineage>
</organism>
<dbReference type="EMBL" id="FR872659">
    <property type="protein sequence ID" value="CCB91951.1"/>
    <property type="molecule type" value="Genomic_DNA"/>
</dbReference>
<feature type="compositionally biased region" description="Low complexity" evidence="1">
    <location>
        <begin position="133"/>
        <end position="151"/>
    </location>
</feature>